<organism evidence="1 2">
    <name type="scientific">Polytolypa hystricis (strain UAMH7299)</name>
    <dbReference type="NCBI Taxonomy" id="1447883"/>
    <lineage>
        <taxon>Eukaryota</taxon>
        <taxon>Fungi</taxon>
        <taxon>Dikarya</taxon>
        <taxon>Ascomycota</taxon>
        <taxon>Pezizomycotina</taxon>
        <taxon>Eurotiomycetes</taxon>
        <taxon>Eurotiomycetidae</taxon>
        <taxon>Onygenales</taxon>
        <taxon>Onygenales incertae sedis</taxon>
        <taxon>Polytolypa</taxon>
    </lineage>
</organism>
<accession>A0A2B7YQI9</accession>
<keyword evidence="2" id="KW-1185">Reference proteome</keyword>
<dbReference type="STRING" id="1447883.A0A2B7YQI9"/>
<name>A0A2B7YQI9_POLH7</name>
<dbReference type="EMBL" id="PDNA01000022">
    <property type="protein sequence ID" value="PGH23575.1"/>
    <property type="molecule type" value="Genomic_DNA"/>
</dbReference>
<gene>
    <name evidence="1" type="ORF">AJ80_02355</name>
</gene>
<sequence>MASLANLRDARHFPNYASCPEHTWVDRDFYSPCNEREEFFRPNRHWCLTAQVVEVNKVRGAPIRAALKDKAGKLFSLKFPHNRPKALDVNKGDTVALMYAGTLKLFTHAPQIYLEHVPSAVAIPCTLPNLLALNDRLQTELKTIDGKHTCQDCQTKAWDENDHKRDCCILRPIQSLFRLDWEKFDDFHMLAAKS</sequence>
<dbReference type="OrthoDB" id="265717at2759"/>
<reference evidence="1 2" key="1">
    <citation type="submission" date="2017-10" db="EMBL/GenBank/DDBJ databases">
        <title>Comparative genomics in systemic dimorphic fungi from Ajellomycetaceae.</title>
        <authorList>
            <person name="Munoz J.F."/>
            <person name="Mcewen J.G."/>
            <person name="Clay O.K."/>
            <person name="Cuomo C.A."/>
        </authorList>
    </citation>
    <scope>NUCLEOTIDE SEQUENCE [LARGE SCALE GENOMIC DNA]</scope>
    <source>
        <strain evidence="1 2">UAMH7299</strain>
    </source>
</reference>
<evidence type="ECO:0000313" key="2">
    <source>
        <dbReference type="Proteomes" id="UP000224634"/>
    </source>
</evidence>
<comment type="caution">
    <text evidence="1">The sequence shown here is derived from an EMBL/GenBank/DDBJ whole genome shotgun (WGS) entry which is preliminary data.</text>
</comment>
<dbReference type="AlphaFoldDB" id="A0A2B7YQI9"/>
<dbReference type="Proteomes" id="UP000224634">
    <property type="component" value="Unassembled WGS sequence"/>
</dbReference>
<proteinExistence type="predicted"/>
<protein>
    <submittedName>
        <fullName evidence="1">Uncharacterized protein</fullName>
    </submittedName>
</protein>
<evidence type="ECO:0000313" key="1">
    <source>
        <dbReference type="EMBL" id="PGH23575.1"/>
    </source>
</evidence>